<dbReference type="EMBL" id="CP003108">
    <property type="protein sequence ID" value="AET67567.1"/>
    <property type="molecule type" value="Genomic_DNA"/>
</dbReference>
<sequence>MYVGQLKAYDKGYFLFIIRSGHWMDTIDGFEA</sequence>
<name>G7WD82_DESOD</name>
<dbReference type="HOGENOM" id="CLU_3389111_0_0_9"/>
<reference evidence="1 2" key="2">
    <citation type="journal article" date="2012" name="J. Bacteriol.">
        <title>Complete genome sequences of Desulfosporosinus orientis DSM765T, Desulfosporosinus youngiae DSM17734T, Desulfosporosinus meridiei DSM13257T, and Desulfosporosinus acidiphilus DSM22704T.</title>
        <authorList>
            <person name="Pester M."/>
            <person name="Brambilla E."/>
            <person name="Alazard D."/>
            <person name="Rattei T."/>
            <person name="Weinmaier T."/>
            <person name="Han J."/>
            <person name="Lucas S."/>
            <person name="Lapidus A."/>
            <person name="Cheng J.F."/>
            <person name="Goodwin L."/>
            <person name="Pitluck S."/>
            <person name="Peters L."/>
            <person name="Ovchinnikova G."/>
            <person name="Teshima H."/>
            <person name="Detter J.C."/>
            <person name="Han C.S."/>
            <person name="Tapia R."/>
            <person name="Land M.L."/>
            <person name="Hauser L."/>
            <person name="Kyrpides N.C."/>
            <person name="Ivanova N.N."/>
            <person name="Pagani I."/>
            <person name="Huntmann M."/>
            <person name="Wei C.L."/>
            <person name="Davenport K.W."/>
            <person name="Daligault H."/>
            <person name="Chain P.S."/>
            <person name="Chen A."/>
            <person name="Mavromatis K."/>
            <person name="Markowitz V."/>
            <person name="Szeto E."/>
            <person name="Mikhailova N."/>
            <person name="Pati A."/>
            <person name="Wagner M."/>
            <person name="Woyke T."/>
            <person name="Ollivier B."/>
            <person name="Klenk H.P."/>
            <person name="Spring S."/>
            <person name="Loy A."/>
        </authorList>
    </citation>
    <scope>NUCLEOTIDE SEQUENCE [LARGE SCALE GENOMIC DNA]</scope>
    <source>
        <strain evidence="2">ATCC 19365 / DSM 765 / NCIMB 8382 / VKM B-1628</strain>
    </source>
</reference>
<protein>
    <submittedName>
        <fullName evidence="1">Uncharacterized protein</fullName>
    </submittedName>
</protein>
<dbReference type="Proteomes" id="UP000006346">
    <property type="component" value="Chromosome"/>
</dbReference>
<proteinExistence type="predicted"/>
<accession>G7WD82</accession>
<organism evidence="1 2">
    <name type="scientific">Desulfosporosinus orientis (strain ATCC 19365 / DSM 765 / NCIMB 8382 / VKM B-1628 / Singapore I)</name>
    <name type="common">Desulfotomaculum orientis</name>
    <dbReference type="NCBI Taxonomy" id="768706"/>
    <lineage>
        <taxon>Bacteria</taxon>
        <taxon>Bacillati</taxon>
        <taxon>Bacillota</taxon>
        <taxon>Clostridia</taxon>
        <taxon>Eubacteriales</taxon>
        <taxon>Desulfitobacteriaceae</taxon>
        <taxon>Desulfosporosinus</taxon>
    </lineage>
</organism>
<gene>
    <name evidence="1" type="ordered locus">Desor_1949</name>
</gene>
<dbReference type="KEGG" id="dor:Desor_1949"/>
<evidence type="ECO:0000313" key="2">
    <source>
        <dbReference type="Proteomes" id="UP000006346"/>
    </source>
</evidence>
<dbReference type="AlphaFoldDB" id="G7WD82"/>
<evidence type="ECO:0000313" key="1">
    <source>
        <dbReference type="EMBL" id="AET67567.1"/>
    </source>
</evidence>
<reference evidence="2" key="1">
    <citation type="submission" date="2011-11" db="EMBL/GenBank/DDBJ databases">
        <title>Complete sequence of Desulfosporosinus orientis DSM 765.</title>
        <authorList>
            <person name="Lucas S."/>
            <person name="Han J."/>
            <person name="Lapidus A."/>
            <person name="Cheng J.-F."/>
            <person name="Goodwin L."/>
            <person name="Pitluck S."/>
            <person name="Peters L."/>
            <person name="Ovchinnikova G."/>
            <person name="Teshima H."/>
            <person name="Detter J.C."/>
            <person name="Han C."/>
            <person name="Tapia R."/>
            <person name="Land M."/>
            <person name="Hauser L."/>
            <person name="Kyrpides N."/>
            <person name="Ivanova N."/>
            <person name="Pagani I."/>
            <person name="Pester M."/>
            <person name="Spring S."/>
            <person name="Ollivier B."/>
            <person name="Rattei T."/>
            <person name="Klenk H.-P."/>
            <person name="Wagner M."/>
            <person name="Loy A."/>
            <person name="Woyke T."/>
        </authorList>
    </citation>
    <scope>NUCLEOTIDE SEQUENCE [LARGE SCALE GENOMIC DNA]</scope>
    <source>
        <strain evidence="2">ATCC 19365 / DSM 765 / NCIMB 8382 / VKM B-1628</strain>
    </source>
</reference>
<keyword evidence="2" id="KW-1185">Reference proteome</keyword>